<protein>
    <submittedName>
        <fullName evidence="1">Uncharacterized protein</fullName>
    </submittedName>
</protein>
<dbReference type="Proteomes" id="UP001595843">
    <property type="component" value="Unassembled WGS sequence"/>
</dbReference>
<accession>A0ABV8JCX2</accession>
<proteinExistence type="predicted"/>
<reference evidence="2" key="1">
    <citation type="journal article" date="2019" name="Int. J. Syst. Evol. Microbiol.">
        <title>The Global Catalogue of Microorganisms (GCM) 10K type strain sequencing project: providing services to taxonomists for standard genome sequencing and annotation.</title>
        <authorList>
            <consortium name="The Broad Institute Genomics Platform"/>
            <consortium name="The Broad Institute Genome Sequencing Center for Infectious Disease"/>
            <person name="Wu L."/>
            <person name="Ma J."/>
        </authorList>
    </citation>
    <scope>NUCLEOTIDE SEQUENCE [LARGE SCALE GENOMIC DNA]</scope>
    <source>
        <strain evidence="2">IBRC-M 10813</strain>
    </source>
</reference>
<name>A0ABV8JCX2_9BACL</name>
<evidence type="ECO:0000313" key="1">
    <source>
        <dbReference type="EMBL" id="MFC4076340.1"/>
    </source>
</evidence>
<sequence length="137" mass="15430">MRKGTFTAVFSGKKHLAEDRCIPVEPDFCENRGLRWKGGGGCFKTRPVDLKRGWYTITWSLSQESADGGKSPSFQAELLDPDGRTITAMPLDEESEIIGYHTITVNLPEDQSYCVVIQAEHVFWDLIILQIPMGKRP</sequence>
<organism evidence="1 2">
    <name type="scientific">Salinithrix halophila</name>
    <dbReference type="NCBI Taxonomy" id="1485204"/>
    <lineage>
        <taxon>Bacteria</taxon>
        <taxon>Bacillati</taxon>
        <taxon>Bacillota</taxon>
        <taxon>Bacilli</taxon>
        <taxon>Bacillales</taxon>
        <taxon>Thermoactinomycetaceae</taxon>
        <taxon>Salinithrix</taxon>
    </lineage>
</organism>
<gene>
    <name evidence="1" type="ORF">ACFOUO_05885</name>
</gene>
<keyword evidence="2" id="KW-1185">Reference proteome</keyword>
<comment type="caution">
    <text evidence="1">The sequence shown here is derived from an EMBL/GenBank/DDBJ whole genome shotgun (WGS) entry which is preliminary data.</text>
</comment>
<dbReference type="RefSeq" id="WP_380703098.1">
    <property type="nucleotide sequence ID" value="NZ_JBHSAP010000007.1"/>
</dbReference>
<dbReference type="EMBL" id="JBHSAP010000007">
    <property type="protein sequence ID" value="MFC4076340.1"/>
    <property type="molecule type" value="Genomic_DNA"/>
</dbReference>
<evidence type="ECO:0000313" key="2">
    <source>
        <dbReference type="Proteomes" id="UP001595843"/>
    </source>
</evidence>